<dbReference type="EMBL" id="CACRXK020005131">
    <property type="protein sequence ID" value="CAB4005221.1"/>
    <property type="molecule type" value="Genomic_DNA"/>
</dbReference>
<feature type="non-terminal residue" evidence="2">
    <location>
        <position position="1147"/>
    </location>
</feature>
<feature type="region of interest" description="Disordered" evidence="1">
    <location>
        <begin position="648"/>
        <end position="667"/>
    </location>
</feature>
<sequence>LSTGMDSAVNRDICENAQCSRHLKRSPAFKLKQIHGSCASVNYKTSGIDKEFNHIAIIKQVIGCAGCDKELNLRPCDSGEFCLWKHHATIYRSDRKFCPSFFTRFFSPINKKHPEPLSRSAPPQATQKSSSRLTSCTQSIGRFNKSSNNHFGIGPLSTSQIKNCYHLSDLTRSNCTLRYRFCLLKSLSNGVYQLRNNDSLQHYKVYCHMTELSGCGQAGWTLVMKVDGSKNDFNYSSPYWTNKETYAIEDGLQGLNEKQTKLASYWNTPFNKICLGMKVNGATKWIASNYTTISLHSVIEDGTFKRTTIGKEAWKSLINGSSLQKNCNQEGFNMVTKNKFKRYAFAYTNVRIGLVANNQNDCESCNSCIGFGSSYNPTATMKACSYHKCHEWSKASVHVKDISGFYTENDIACSYGIFRWCGWCWLVEDCRETKQIFSTNILLDKNRDKIQSTEMQGVMGIVSAVFEVYIIALIQECGDRNGWTLVMKVNGTKQKTFGHNSPYWMNKESYAVEDGLEGLTEKESKLASYWNTPFKKICLGMTVDGDRKWMMLDYEANSLYSVIADGKHRKTAAGLAAWASLINKVYWWHRGCKIEGFNVKKGSLSARIGFASNEPALCDGVGSAIAFGCERRLQYRMQLPEKYKDNFDVSSEGPSSELTGNSPSQISPCGSHFERIFQKISTYMEISQQDWNCKQKYMQRIIGRRSELNTSSIYEMQLFVRNLKNGIYYLQAKASSQKYPVYCHMTAIPGCGKGGWTLVMKTDGDKQTFGYDSPYWTNKEGYAVEDGLEGLTEKESKLASYWNTPFKKICLGMTVNGDRKWMVLDNEASSLYSLMEDGKYRFTSAGRDAWKSLIAGSSLQPNCNKEGFANRSIFVRLHFCLLMFFNFQTFGHAIDFCYDGSKEDSKGHSFSHHLLDYGFWCHLLHIVIQKHDFSYARQQNSLGIFKANACMRFPCFYRTSCNFEKTCNNSRFCEFYIRNFGETRRSSSPIFKSSKTCADNNDWNCDDEVKGPSIINMQTNLKDGIYYLQAKASSQKYPVYCQMTGIPGCGGGGWTLVMKTDGYEQTFGYSSTLWTNKESYAVEDGLEGLPEKESKLASYWNTPFKKVCLGMTVNGDRKWMMLDYEASSLHSVIADGKYRSTSAGRPA</sequence>
<evidence type="ECO:0000313" key="3">
    <source>
        <dbReference type="Proteomes" id="UP001152795"/>
    </source>
</evidence>
<protein>
    <submittedName>
        <fullName evidence="2">Uncharacterized protein</fullName>
    </submittedName>
</protein>
<keyword evidence="3" id="KW-1185">Reference proteome</keyword>
<gene>
    <name evidence="2" type="ORF">PACLA_8A062311</name>
</gene>
<dbReference type="SUPFAM" id="SSF56496">
    <property type="entry name" value="Fibrinogen C-terminal domain-like"/>
    <property type="match status" value="3"/>
</dbReference>
<accession>A0A7D9I9V6</accession>
<evidence type="ECO:0000313" key="2">
    <source>
        <dbReference type="EMBL" id="CAB4005221.1"/>
    </source>
</evidence>
<reference evidence="2" key="1">
    <citation type="submission" date="2020-04" db="EMBL/GenBank/DDBJ databases">
        <authorList>
            <person name="Alioto T."/>
            <person name="Alioto T."/>
            <person name="Gomez Garrido J."/>
        </authorList>
    </citation>
    <scope>NUCLEOTIDE SEQUENCE</scope>
    <source>
        <strain evidence="2">A484AB</strain>
    </source>
</reference>
<proteinExistence type="predicted"/>
<evidence type="ECO:0000256" key="1">
    <source>
        <dbReference type="SAM" id="MobiDB-lite"/>
    </source>
</evidence>
<dbReference type="InterPro" id="IPR055283">
    <property type="entry name" value="TAXIMIN_1/2"/>
</dbReference>
<dbReference type="OrthoDB" id="5946752at2759"/>
<organism evidence="2 3">
    <name type="scientific">Paramuricea clavata</name>
    <name type="common">Red gorgonian</name>
    <name type="synonym">Violescent sea-whip</name>
    <dbReference type="NCBI Taxonomy" id="317549"/>
    <lineage>
        <taxon>Eukaryota</taxon>
        <taxon>Metazoa</taxon>
        <taxon>Cnidaria</taxon>
        <taxon>Anthozoa</taxon>
        <taxon>Octocorallia</taxon>
        <taxon>Malacalcyonacea</taxon>
        <taxon>Plexauridae</taxon>
        <taxon>Paramuricea</taxon>
    </lineage>
</organism>
<feature type="compositionally biased region" description="Polar residues" evidence="1">
    <location>
        <begin position="121"/>
        <end position="132"/>
    </location>
</feature>
<dbReference type="PANTHER" id="PTHR33834:SF2">
    <property type="entry name" value="SIGNALING PEPTIDE TAXIMIN 1"/>
    <property type="match status" value="1"/>
</dbReference>
<feature type="region of interest" description="Disordered" evidence="1">
    <location>
        <begin position="113"/>
        <end position="132"/>
    </location>
</feature>
<dbReference type="PANTHER" id="PTHR33834">
    <property type="entry name" value="SIGNALING PEPTIDE TAXIMIN 2"/>
    <property type="match status" value="1"/>
</dbReference>
<name>A0A7D9I9V6_PARCT</name>
<dbReference type="AlphaFoldDB" id="A0A7D9I9V6"/>
<dbReference type="InterPro" id="IPR036056">
    <property type="entry name" value="Fibrinogen-like_C"/>
</dbReference>
<dbReference type="Proteomes" id="UP001152795">
    <property type="component" value="Unassembled WGS sequence"/>
</dbReference>
<comment type="caution">
    <text evidence="2">The sequence shown here is derived from an EMBL/GenBank/DDBJ whole genome shotgun (WGS) entry which is preliminary data.</text>
</comment>